<keyword evidence="4" id="KW-1185">Reference proteome</keyword>
<dbReference type="Pfam" id="PF18922">
    <property type="entry name" value="DUF5672"/>
    <property type="match status" value="1"/>
</dbReference>
<feature type="transmembrane region" description="Helical" evidence="1">
    <location>
        <begin position="7"/>
        <end position="30"/>
    </location>
</feature>
<name>A0A7J6Q2N2_PEROL</name>
<organism evidence="3 4">
    <name type="scientific">Perkinsus olseni</name>
    <name type="common">Perkinsus atlanticus</name>
    <dbReference type="NCBI Taxonomy" id="32597"/>
    <lineage>
        <taxon>Eukaryota</taxon>
        <taxon>Sar</taxon>
        <taxon>Alveolata</taxon>
        <taxon>Perkinsozoa</taxon>
        <taxon>Perkinsea</taxon>
        <taxon>Perkinsida</taxon>
        <taxon>Perkinsidae</taxon>
        <taxon>Perkinsus</taxon>
    </lineage>
</organism>
<evidence type="ECO:0000259" key="2">
    <source>
        <dbReference type="Pfam" id="PF18922"/>
    </source>
</evidence>
<evidence type="ECO:0000313" key="3">
    <source>
        <dbReference type="EMBL" id="KAF4702412.1"/>
    </source>
</evidence>
<comment type="caution">
    <text evidence="3">The sequence shown here is derived from an EMBL/GenBank/DDBJ whole genome shotgun (WGS) entry which is preliminary data.</text>
</comment>
<accession>A0A7J6Q2N2</accession>
<feature type="domain" description="DUF5672" evidence="2">
    <location>
        <begin position="174"/>
        <end position="314"/>
    </location>
</feature>
<dbReference type="InterPro" id="IPR043729">
    <property type="entry name" value="DUF5672"/>
</dbReference>
<keyword evidence="1" id="KW-0812">Transmembrane</keyword>
<gene>
    <name evidence="3" type="ORF">FOZ63_025609</name>
</gene>
<keyword evidence="1" id="KW-0472">Membrane</keyword>
<dbReference type="EMBL" id="JABANO010036075">
    <property type="protein sequence ID" value="KAF4702412.1"/>
    <property type="molecule type" value="Genomic_DNA"/>
</dbReference>
<dbReference type="Proteomes" id="UP000553632">
    <property type="component" value="Unassembled WGS sequence"/>
</dbReference>
<protein>
    <recommendedName>
        <fullName evidence="2">DUF5672 domain-containing protein</fullName>
    </recommendedName>
</protein>
<dbReference type="AlphaFoldDB" id="A0A7J6Q2N2"/>
<reference evidence="3 4" key="1">
    <citation type="submission" date="2020-04" db="EMBL/GenBank/DDBJ databases">
        <title>Perkinsus olseni comparative genomics.</title>
        <authorList>
            <person name="Bogema D.R."/>
        </authorList>
    </citation>
    <scope>NUCLEOTIDE SEQUENCE [LARGE SCALE GENOMIC DNA]</scope>
    <source>
        <strain evidence="3 4">ATCC PRA-207</strain>
    </source>
</reference>
<evidence type="ECO:0000256" key="1">
    <source>
        <dbReference type="SAM" id="Phobius"/>
    </source>
</evidence>
<sequence length="374" mass="41360">MRKTAGCLRLLGWLAIFVATVLVVTMHVFVATEQRELPLPRPTSRLTGYRTRVPITTKSSTGASVSRPGTGTSATRVAGHITEGKEADGCCVAVITETRRSPEFLSVIANVDEHLNERWSLQILTSHEVCEADGVGAKCCGFQTASWLSSGLDVVEGVRAKRRLVIRPVPWPFNHDTINKIMFNASFWEAIEPSNADKVLVFQSDSVMCGSGDLDDFLEYDYIGAPWKHRPLGLSVGNGGFSLRSRSLLMECIRSCEEEEVSLVHCDTTLNEDVRFAHCLSHFPLTKSARVAPPDMARTFAVETLPAARPLAVHVLQDSGRRWSKKALDDLRWTWYGSSYAKVAETLCEICPPLAAIAPGRCRDFDLDDEYLDD</sequence>
<proteinExistence type="predicted"/>
<keyword evidence="1" id="KW-1133">Transmembrane helix</keyword>
<evidence type="ECO:0000313" key="4">
    <source>
        <dbReference type="Proteomes" id="UP000553632"/>
    </source>
</evidence>